<dbReference type="AlphaFoldDB" id="A0A1E5SZP5"/>
<keyword evidence="3" id="KW-1185">Reference proteome</keyword>
<comment type="caution">
    <text evidence="2">The sequence shown here is derived from an EMBL/GenBank/DDBJ whole genome shotgun (WGS) entry which is preliminary data.</text>
</comment>
<feature type="region of interest" description="Disordered" evidence="1">
    <location>
        <begin position="91"/>
        <end position="118"/>
    </location>
</feature>
<evidence type="ECO:0000256" key="1">
    <source>
        <dbReference type="SAM" id="MobiDB-lite"/>
    </source>
</evidence>
<organism evidence="2 3">
    <name type="scientific">Roseivirga misakiensis</name>
    <dbReference type="NCBI Taxonomy" id="1563681"/>
    <lineage>
        <taxon>Bacteria</taxon>
        <taxon>Pseudomonadati</taxon>
        <taxon>Bacteroidota</taxon>
        <taxon>Cytophagia</taxon>
        <taxon>Cytophagales</taxon>
        <taxon>Roseivirgaceae</taxon>
        <taxon>Roseivirga</taxon>
    </lineage>
</organism>
<accession>A0A1E5SZP5</accession>
<sequence length="118" mass="13315">MLKLMVDADNEAQQYQMSKHEFTDLAPKKNIVYSFKLEMFQGAPLVAPKTSLVAQDFIAVIKQSAKANELMQTATYAFELDKQFNLNVSISERVAQEEDSSEATEESESPENEKSTEE</sequence>
<evidence type="ECO:0000313" key="2">
    <source>
        <dbReference type="EMBL" id="OEK04576.1"/>
    </source>
</evidence>
<reference evidence="2 3" key="1">
    <citation type="submission" date="2016-08" db="EMBL/GenBank/DDBJ databases">
        <title>Draft genome of Fabibacter sp. strain SK-8.</title>
        <authorList>
            <person name="Wong S.-K."/>
            <person name="Hamasaki K."/>
            <person name="Yoshizawa S."/>
        </authorList>
    </citation>
    <scope>NUCLEOTIDE SEQUENCE [LARGE SCALE GENOMIC DNA]</scope>
    <source>
        <strain evidence="2 3">SK-8</strain>
    </source>
</reference>
<dbReference type="Proteomes" id="UP000095552">
    <property type="component" value="Unassembled WGS sequence"/>
</dbReference>
<proteinExistence type="predicted"/>
<protein>
    <submittedName>
        <fullName evidence="2">Uncharacterized protein</fullName>
    </submittedName>
</protein>
<name>A0A1E5SZP5_9BACT</name>
<dbReference type="EMBL" id="MDGQ01000005">
    <property type="protein sequence ID" value="OEK04576.1"/>
    <property type="molecule type" value="Genomic_DNA"/>
</dbReference>
<feature type="compositionally biased region" description="Acidic residues" evidence="1">
    <location>
        <begin position="97"/>
        <end position="110"/>
    </location>
</feature>
<gene>
    <name evidence="2" type="ORF">BFP71_14015</name>
</gene>
<evidence type="ECO:0000313" key="3">
    <source>
        <dbReference type="Proteomes" id="UP000095552"/>
    </source>
</evidence>